<proteinExistence type="predicted"/>
<feature type="region of interest" description="Disordered" evidence="1">
    <location>
        <begin position="99"/>
        <end position="118"/>
    </location>
</feature>
<evidence type="ECO:0000256" key="1">
    <source>
        <dbReference type="SAM" id="MobiDB-lite"/>
    </source>
</evidence>
<accession>A0A7D6CBF2</accession>
<reference evidence="2" key="1">
    <citation type="submission" date="2020-08" db="EMBL/GenBank/DDBJ databases">
        <title>A bifunctional nitrone conjugated secondary metabolite targeting the ribosome.</title>
        <authorList>
            <person name="Limbrick E.M."/>
            <person name="Graf M."/>
            <person name="Derewacz D.K."/>
            <person name="Nguyen F."/>
            <person name="Spraggins J.M."/>
            <person name="Wieland M."/>
            <person name="Ynigez-Gutierrez A.E."/>
            <person name="Reisman B.J."/>
            <person name="Zinshteyn B."/>
            <person name="McCulloch K."/>
            <person name="Iverson T.M."/>
            <person name="Green R."/>
            <person name="Wilson D.N."/>
            <person name="Bachmann B.O."/>
        </authorList>
    </citation>
    <scope>NUCLEOTIDE SEQUENCE</scope>
    <source>
        <strain evidence="2">Africana</strain>
    </source>
</reference>
<feature type="compositionally biased region" description="Basic and acidic residues" evidence="1">
    <location>
        <begin position="169"/>
        <end position="178"/>
    </location>
</feature>
<protein>
    <submittedName>
        <fullName evidence="2">Transposase</fullName>
    </submittedName>
</protein>
<name>A0A7D6CBF2_9ACTN</name>
<gene>
    <name evidence="2" type="ORF">HZU44_11235</name>
</gene>
<dbReference type="EMBL" id="CP058905">
    <property type="protein sequence ID" value="QLK00543.1"/>
    <property type="molecule type" value="Genomic_DNA"/>
</dbReference>
<dbReference type="AlphaFoldDB" id="A0A7D6CBF2"/>
<organism evidence="2">
    <name type="scientific">Micromonospora carbonacea</name>
    <dbReference type="NCBI Taxonomy" id="47853"/>
    <lineage>
        <taxon>Bacteria</taxon>
        <taxon>Bacillati</taxon>
        <taxon>Actinomycetota</taxon>
        <taxon>Actinomycetes</taxon>
        <taxon>Micromonosporales</taxon>
        <taxon>Micromonosporaceae</taxon>
        <taxon>Micromonospora</taxon>
    </lineage>
</organism>
<evidence type="ECO:0000313" key="2">
    <source>
        <dbReference type="EMBL" id="QLK00543.1"/>
    </source>
</evidence>
<sequence>MELTEPGFDHSVLSEFRDRLAEGDRADRLLAVMVERLAGAGFMRARGRQRTDSTHVLAAVRRLSRVELVAETIRAALEALARVDEVWLPVSCRRSGRSGMAGRCVTSGSRPGRSPCASTCNRSVLTVSPCYGPSMARPPRRPGRGAARPAQTNPPPAVAPALASPAPARSDHHCRDTSTTRPTTTDRFQSRRPPIDRLNHSSSAVNRNIRWPTRSGRTPCGGSELRRAEPERVTAAPDRVCERHPHPAPTSPVALLDPWKHS</sequence>
<feature type="region of interest" description="Disordered" evidence="1">
    <location>
        <begin position="128"/>
        <end position="262"/>
    </location>
</feature>
<feature type="compositionally biased region" description="Low complexity" evidence="1">
    <location>
        <begin position="159"/>
        <end position="168"/>
    </location>
</feature>